<dbReference type="SFLD" id="SFLDS00003">
    <property type="entry name" value="Haloacid_Dehalogenase"/>
    <property type="match status" value="1"/>
</dbReference>
<dbReference type="PANTHER" id="PTHR43611">
    <property type="entry name" value="ALPHA-D-GLUCOSE 1-PHOSPHATE PHOSPHATASE"/>
    <property type="match status" value="1"/>
</dbReference>
<evidence type="ECO:0000313" key="1">
    <source>
        <dbReference type="EMBL" id="HCE18422.1"/>
    </source>
</evidence>
<protein>
    <recommendedName>
        <fullName evidence="3">HAD family phosphatase</fullName>
    </recommendedName>
</protein>
<dbReference type="InterPro" id="IPR036412">
    <property type="entry name" value="HAD-like_sf"/>
</dbReference>
<reference evidence="1 2" key="1">
    <citation type="journal article" date="2018" name="Nat. Biotechnol.">
        <title>A standardized bacterial taxonomy based on genome phylogeny substantially revises the tree of life.</title>
        <authorList>
            <person name="Parks D.H."/>
            <person name="Chuvochina M."/>
            <person name="Waite D.W."/>
            <person name="Rinke C."/>
            <person name="Skarshewski A."/>
            <person name="Chaumeil P.A."/>
            <person name="Hugenholtz P."/>
        </authorList>
    </citation>
    <scope>NUCLEOTIDE SEQUENCE [LARGE SCALE GENOMIC DNA]</scope>
    <source>
        <strain evidence="1">UBA8781</strain>
    </source>
</reference>
<dbReference type="EMBL" id="DPBP01000042">
    <property type="protein sequence ID" value="HCE18422.1"/>
    <property type="molecule type" value="Genomic_DNA"/>
</dbReference>
<name>A0A3D1JIT5_9CHLR</name>
<gene>
    <name evidence="1" type="ORF">DEQ80_11230</name>
</gene>
<dbReference type="AlphaFoldDB" id="A0A3D1JIT5"/>
<evidence type="ECO:0008006" key="3">
    <source>
        <dbReference type="Google" id="ProtNLM"/>
    </source>
</evidence>
<dbReference type="CDD" id="cd02603">
    <property type="entry name" value="HAD_sEH-N_like"/>
    <property type="match status" value="1"/>
</dbReference>
<accession>A0A3D1JIT5</accession>
<comment type="caution">
    <text evidence="1">The sequence shown here is derived from an EMBL/GenBank/DDBJ whole genome shotgun (WGS) entry which is preliminary data.</text>
</comment>
<dbReference type="STRING" id="229919.GCA_001050195_00333"/>
<dbReference type="NCBIfam" id="TIGR01509">
    <property type="entry name" value="HAD-SF-IA-v3"/>
    <property type="match status" value="1"/>
</dbReference>
<dbReference type="InterPro" id="IPR006439">
    <property type="entry name" value="HAD-SF_hydro_IA"/>
</dbReference>
<dbReference type="SUPFAM" id="SSF56784">
    <property type="entry name" value="HAD-like"/>
    <property type="match status" value="1"/>
</dbReference>
<organism evidence="1 2">
    <name type="scientific">Anaerolinea thermolimosa</name>
    <dbReference type="NCBI Taxonomy" id="229919"/>
    <lineage>
        <taxon>Bacteria</taxon>
        <taxon>Bacillati</taxon>
        <taxon>Chloroflexota</taxon>
        <taxon>Anaerolineae</taxon>
        <taxon>Anaerolineales</taxon>
        <taxon>Anaerolineaceae</taxon>
        <taxon>Anaerolinea</taxon>
    </lineage>
</organism>
<dbReference type="SFLD" id="SFLDG01129">
    <property type="entry name" value="C1.5:_HAD__Beta-PGM__Phosphata"/>
    <property type="match status" value="1"/>
</dbReference>
<dbReference type="Pfam" id="PF00702">
    <property type="entry name" value="Hydrolase"/>
    <property type="match status" value="1"/>
</dbReference>
<dbReference type="PANTHER" id="PTHR43611:SF3">
    <property type="entry name" value="FLAVIN MONONUCLEOTIDE HYDROLASE 1, CHLOROPLATIC"/>
    <property type="match status" value="1"/>
</dbReference>
<dbReference type="Gene3D" id="3.40.50.1000">
    <property type="entry name" value="HAD superfamily/HAD-like"/>
    <property type="match status" value="1"/>
</dbReference>
<dbReference type="Proteomes" id="UP000264141">
    <property type="component" value="Unassembled WGS sequence"/>
</dbReference>
<proteinExistence type="predicted"/>
<sequence length="213" mass="23941">MHHWRAILFDIGGVLVRTEDPAPRQRLAQQYGLSREGLENLVFGSPVSLAAERGEASEEDVWQFVRRSLHLNEAALVEFKRDFWAGDRLDQTLVAWLAKKRSHFRIGLLTNCWSREPLTYYSTLLGLPDHSLAGAVDAVVSSAQVGVRKPHPRIFEAILQVLGVPPGESIFVDDFLENVEGARALGMTGIHFRKREDVLSALDRMLHGGRLHE</sequence>
<dbReference type="PRINTS" id="PR00413">
    <property type="entry name" value="HADHALOGNASE"/>
</dbReference>
<evidence type="ECO:0000313" key="2">
    <source>
        <dbReference type="Proteomes" id="UP000264141"/>
    </source>
</evidence>
<dbReference type="InterPro" id="IPR023214">
    <property type="entry name" value="HAD_sf"/>
</dbReference>